<dbReference type="Proteomes" id="UP000830375">
    <property type="component" value="Unassembled WGS sequence"/>
</dbReference>
<sequence length="191" mass="22203">MCVTFSQLHDYFFVPEKVNWTTAQTYCRQHYTDLATIDNQQDNDNVLNTAGYSNSWIGLYRTSGDTPLIWSDGSNLTYSDWGAGQPSNNNNAQWCVSIYSQRWNDKECYYIFPFVCYLERKKMTVRVELKSSQNLNDPAVMNEILAKMEQILKEKGLEEHAKLLWRNQSKGNVLQKKQQKSDANQTCLTNK</sequence>
<accession>A0ABQ8MJS2</accession>
<dbReference type="InterPro" id="IPR016186">
    <property type="entry name" value="C-type_lectin-like/link_sf"/>
</dbReference>
<evidence type="ECO:0000259" key="2">
    <source>
        <dbReference type="PROSITE" id="PS50041"/>
    </source>
</evidence>
<dbReference type="InterPro" id="IPR018378">
    <property type="entry name" value="C-type_lectin_CS"/>
</dbReference>
<evidence type="ECO:0000313" key="3">
    <source>
        <dbReference type="EMBL" id="KAI2663115.1"/>
    </source>
</evidence>
<dbReference type="InterPro" id="IPR001304">
    <property type="entry name" value="C-type_lectin-like"/>
</dbReference>
<dbReference type="Pfam" id="PF00059">
    <property type="entry name" value="Lectin_C"/>
    <property type="match status" value="1"/>
</dbReference>
<evidence type="ECO:0000313" key="4">
    <source>
        <dbReference type="Proteomes" id="UP000830375"/>
    </source>
</evidence>
<keyword evidence="4" id="KW-1185">Reference proteome</keyword>
<protein>
    <submittedName>
        <fullName evidence="3">Aggrecan core protein</fullName>
    </submittedName>
</protein>
<dbReference type="SMART" id="SM00034">
    <property type="entry name" value="CLECT"/>
    <property type="match status" value="1"/>
</dbReference>
<comment type="caution">
    <text evidence="3">The sequence shown here is derived from an EMBL/GenBank/DDBJ whole genome shotgun (WGS) entry which is preliminary data.</text>
</comment>
<dbReference type="InterPro" id="IPR016187">
    <property type="entry name" value="CTDL_fold"/>
</dbReference>
<feature type="domain" description="C-type lectin" evidence="2">
    <location>
        <begin position="6"/>
        <end position="117"/>
    </location>
</feature>
<reference evidence="3 4" key="1">
    <citation type="submission" date="2022-01" db="EMBL/GenBank/DDBJ databases">
        <title>A high-quality chromosome-level genome assembly of rohu carp, Labeo rohita.</title>
        <authorList>
            <person name="Arick M.A. II"/>
            <person name="Hsu C.-Y."/>
            <person name="Magbanua Z."/>
            <person name="Pechanova O."/>
            <person name="Grover C."/>
            <person name="Miller E."/>
            <person name="Thrash A."/>
            <person name="Ezzel L."/>
            <person name="Alam S."/>
            <person name="Benzie J."/>
            <person name="Hamilton M."/>
            <person name="Karsi A."/>
            <person name="Lawrence M.L."/>
            <person name="Peterson D.G."/>
        </authorList>
    </citation>
    <scope>NUCLEOTIDE SEQUENCE [LARGE SCALE GENOMIC DNA]</scope>
    <source>
        <strain evidence="4">BAU-BD-2019</strain>
        <tissue evidence="3">Blood</tissue>
    </source>
</reference>
<dbReference type="EMBL" id="JACTAM010000007">
    <property type="protein sequence ID" value="KAI2663115.1"/>
    <property type="molecule type" value="Genomic_DNA"/>
</dbReference>
<keyword evidence="1" id="KW-1015">Disulfide bond</keyword>
<dbReference type="PROSITE" id="PS50041">
    <property type="entry name" value="C_TYPE_LECTIN_2"/>
    <property type="match status" value="1"/>
</dbReference>
<organism evidence="3 4">
    <name type="scientific">Labeo rohita</name>
    <name type="common">Indian major carp</name>
    <name type="synonym">Cyprinus rohita</name>
    <dbReference type="NCBI Taxonomy" id="84645"/>
    <lineage>
        <taxon>Eukaryota</taxon>
        <taxon>Metazoa</taxon>
        <taxon>Chordata</taxon>
        <taxon>Craniata</taxon>
        <taxon>Vertebrata</taxon>
        <taxon>Euteleostomi</taxon>
        <taxon>Actinopterygii</taxon>
        <taxon>Neopterygii</taxon>
        <taxon>Teleostei</taxon>
        <taxon>Ostariophysi</taxon>
        <taxon>Cypriniformes</taxon>
        <taxon>Cyprinidae</taxon>
        <taxon>Labeoninae</taxon>
        <taxon>Labeonini</taxon>
        <taxon>Labeo</taxon>
    </lineage>
</organism>
<gene>
    <name evidence="3" type="ORF">H4Q32_028153</name>
</gene>
<dbReference type="PROSITE" id="PS00615">
    <property type="entry name" value="C_TYPE_LECTIN_1"/>
    <property type="match status" value="1"/>
</dbReference>
<dbReference type="PANTHER" id="PTHR45784:SF3">
    <property type="entry name" value="C-TYPE LECTIN DOMAIN FAMILY 4 MEMBER K-LIKE-RELATED"/>
    <property type="match status" value="1"/>
</dbReference>
<proteinExistence type="predicted"/>
<dbReference type="Gene3D" id="3.10.100.10">
    <property type="entry name" value="Mannose-Binding Protein A, subunit A"/>
    <property type="match status" value="1"/>
</dbReference>
<name>A0ABQ8MJS2_LABRO</name>
<evidence type="ECO:0000256" key="1">
    <source>
        <dbReference type="ARBA" id="ARBA00023157"/>
    </source>
</evidence>
<dbReference type="SUPFAM" id="SSF56436">
    <property type="entry name" value="C-type lectin-like"/>
    <property type="match status" value="1"/>
</dbReference>
<dbReference type="PANTHER" id="PTHR45784">
    <property type="entry name" value="C-TYPE LECTIN DOMAIN FAMILY 20 MEMBER A-RELATED"/>
    <property type="match status" value="1"/>
</dbReference>